<dbReference type="STRING" id="331679.IV81_GL001755"/>
<dbReference type="InterPro" id="IPR036390">
    <property type="entry name" value="WH_DNA-bd_sf"/>
</dbReference>
<evidence type="ECO:0000256" key="2">
    <source>
        <dbReference type="ARBA" id="ARBA00023125"/>
    </source>
</evidence>
<dbReference type="GO" id="GO:0045892">
    <property type="term" value="P:negative regulation of DNA-templated transcription"/>
    <property type="evidence" value="ECO:0007669"/>
    <property type="project" value="TreeGrafter"/>
</dbReference>
<protein>
    <submittedName>
        <fullName evidence="5">GntR family transcriptional regulator</fullName>
    </submittedName>
</protein>
<dbReference type="EMBL" id="JQBX01000009">
    <property type="protein sequence ID" value="KRN93897.1"/>
    <property type="molecule type" value="Genomic_DNA"/>
</dbReference>
<dbReference type="SUPFAM" id="SSF46785">
    <property type="entry name" value="Winged helix' DNA-binding domain"/>
    <property type="match status" value="1"/>
</dbReference>
<dbReference type="SUPFAM" id="SSF64288">
    <property type="entry name" value="Chorismate lyase-like"/>
    <property type="match status" value="1"/>
</dbReference>
<dbReference type="Pfam" id="PF07702">
    <property type="entry name" value="UTRA"/>
    <property type="match status" value="1"/>
</dbReference>
<evidence type="ECO:0000313" key="5">
    <source>
        <dbReference type="EMBL" id="KRN93897.1"/>
    </source>
</evidence>
<proteinExistence type="predicted"/>
<dbReference type="AlphaFoldDB" id="A0A0R2KWP2"/>
<dbReference type="RefSeq" id="WP_057802760.1">
    <property type="nucleotide sequence ID" value="NZ_JQBX01000009.1"/>
</dbReference>
<sequence length="240" mass="27579">MEDLIYKKIIHDLKKRIFNNEFPSMRLPDERSLTAEYEVSRSSVKRALSSMAHQGIVFKKRGSGTFINPLYLKSQSSFNYEGTNLGITDSLKSDGKKQGIKVLDFSVIPATENMKTDLFLNEDDFVYQIRRLRLLDDEPIMIETGYIPIKIAPELSRAIVEKSIFNYLEDTRGQHVTRSFLSIQVEPSNSEDQELLGLTENEPVGVMSGIFFMDDGTPFEISNMRIHYKYMNYSTFVSLD</sequence>
<dbReference type="CDD" id="cd07377">
    <property type="entry name" value="WHTH_GntR"/>
    <property type="match status" value="1"/>
</dbReference>
<evidence type="ECO:0000259" key="4">
    <source>
        <dbReference type="PROSITE" id="PS50949"/>
    </source>
</evidence>
<dbReference type="GO" id="GO:0003677">
    <property type="term" value="F:DNA binding"/>
    <property type="evidence" value="ECO:0007669"/>
    <property type="project" value="UniProtKB-KW"/>
</dbReference>
<reference evidence="5 6" key="1">
    <citation type="journal article" date="2015" name="Genome Announc.">
        <title>Expanding the biotechnology potential of lactobacilli through comparative genomics of 213 strains and associated genera.</title>
        <authorList>
            <person name="Sun Z."/>
            <person name="Harris H.M."/>
            <person name="McCann A."/>
            <person name="Guo C."/>
            <person name="Argimon S."/>
            <person name="Zhang W."/>
            <person name="Yang X."/>
            <person name="Jeffery I.B."/>
            <person name="Cooney J.C."/>
            <person name="Kagawa T.F."/>
            <person name="Liu W."/>
            <person name="Song Y."/>
            <person name="Salvetti E."/>
            <person name="Wrobel A."/>
            <person name="Rasinkangas P."/>
            <person name="Parkhill J."/>
            <person name="Rea M.C."/>
            <person name="O'Sullivan O."/>
            <person name="Ritari J."/>
            <person name="Douillard F.P."/>
            <person name="Paul Ross R."/>
            <person name="Yang R."/>
            <person name="Briner A.E."/>
            <person name="Felis G.E."/>
            <person name="de Vos W.M."/>
            <person name="Barrangou R."/>
            <person name="Klaenhammer T.R."/>
            <person name="Caufield P.W."/>
            <person name="Cui Y."/>
            <person name="Zhang H."/>
            <person name="O'Toole P.W."/>
        </authorList>
    </citation>
    <scope>NUCLEOTIDE SEQUENCE [LARGE SCALE GENOMIC DNA]</scope>
    <source>
        <strain evidence="5 6">DSM 18001</strain>
    </source>
</reference>
<keyword evidence="1" id="KW-0805">Transcription regulation</keyword>
<dbReference type="PANTHER" id="PTHR44846">
    <property type="entry name" value="MANNOSYL-D-GLYCERATE TRANSPORT/METABOLISM SYSTEM REPRESSOR MNGR-RELATED"/>
    <property type="match status" value="1"/>
</dbReference>
<dbReference type="Gene3D" id="3.40.1410.10">
    <property type="entry name" value="Chorismate lyase-like"/>
    <property type="match status" value="1"/>
</dbReference>
<dbReference type="InterPro" id="IPR028978">
    <property type="entry name" value="Chorismate_lyase_/UTRA_dom_sf"/>
</dbReference>
<feature type="domain" description="HTH gntR-type" evidence="4">
    <location>
        <begin position="3"/>
        <end position="70"/>
    </location>
</feature>
<dbReference type="Gene3D" id="1.10.10.10">
    <property type="entry name" value="Winged helix-like DNA-binding domain superfamily/Winged helix DNA-binding domain"/>
    <property type="match status" value="1"/>
</dbReference>
<dbReference type="InterPro" id="IPR050679">
    <property type="entry name" value="Bact_HTH_transcr_reg"/>
</dbReference>
<dbReference type="SMART" id="SM00345">
    <property type="entry name" value="HTH_GNTR"/>
    <property type="match status" value="1"/>
</dbReference>
<gene>
    <name evidence="5" type="ORF">IV81_GL001755</name>
</gene>
<dbReference type="GO" id="GO:0003700">
    <property type="term" value="F:DNA-binding transcription factor activity"/>
    <property type="evidence" value="ECO:0007669"/>
    <property type="project" value="InterPro"/>
</dbReference>
<evidence type="ECO:0000313" key="6">
    <source>
        <dbReference type="Proteomes" id="UP000051859"/>
    </source>
</evidence>
<dbReference type="InterPro" id="IPR000524">
    <property type="entry name" value="Tscrpt_reg_HTH_GntR"/>
</dbReference>
<name>A0A0R2KWP2_9LACO</name>
<accession>A0A0R2KWP2</accession>
<evidence type="ECO:0000256" key="3">
    <source>
        <dbReference type="ARBA" id="ARBA00023163"/>
    </source>
</evidence>
<evidence type="ECO:0000256" key="1">
    <source>
        <dbReference type="ARBA" id="ARBA00023015"/>
    </source>
</evidence>
<dbReference type="InterPro" id="IPR036388">
    <property type="entry name" value="WH-like_DNA-bd_sf"/>
</dbReference>
<dbReference type="PATRIC" id="fig|331679.3.peg.1791"/>
<dbReference type="PRINTS" id="PR00035">
    <property type="entry name" value="HTHGNTR"/>
</dbReference>
<keyword evidence="2" id="KW-0238">DNA-binding</keyword>
<comment type="caution">
    <text evidence="5">The sequence shown here is derived from an EMBL/GenBank/DDBJ whole genome shotgun (WGS) entry which is preliminary data.</text>
</comment>
<keyword evidence="6" id="KW-1185">Reference proteome</keyword>
<dbReference type="PANTHER" id="PTHR44846:SF5">
    <property type="entry name" value="HTH-TYPE TRANSCRIPTIONAL REGULATOR GMUR"/>
    <property type="match status" value="1"/>
</dbReference>
<dbReference type="PROSITE" id="PS50949">
    <property type="entry name" value="HTH_GNTR"/>
    <property type="match status" value="1"/>
</dbReference>
<dbReference type="InterPro" id="IPR011663">
    <property type="entry name" value="UTRA"/>
</dbReference>
<keyword evidence="3" id="KW-0804">Transcription</keyword>
<dbReference type="Pfam" id="PF00392">
    <property type="entry name" value="GntR"/>
    <property type="match status" value="1"/>
</dbReference>
<dbReference type="Proteomes" id="UP000051859">
    <property type="component" value="Unassembled WGS sequence"/>
</dbReference>
<organism evidence="5 6">
    <name type="scientific">Pediococcus stilesii</name>
    <dbReference type="NCBI Taxonomy" id="331679"/>
    <lineage>
        <taxon>Bacteria</taxon>
        <taxon>Bacillati</taxon>
        <taxon>Bacillota</taxon>
        <taxon>Bacilli</taxon>
        <taxon>Lactobacillales</taxon>
        <taxon>Lactobacillaceae</taxon>
        <taxon>Pediococcus</taxon>
    </lineage>
</organism>
<dbReference type="SMART" id="SM00866">
    <property type="entry name" value="UTRA"/>
    <property type="match status" value="1"/>
</dbReference>